<feature type="transmembrane region" description="Helical" evidence="6">
    <location>
        <begin position="176"/>
        <end position="194"/>
    </location>
</feature>
<accession>A0ABV6C9S8</accession>
<evidence type="ECO:0000256" key="4">
    <source>
        <dbReference type="ARBA" id="ARBA00022989"/>
    </source>
</evidence>
<dbReference type="CDD" id="cd16015">
    <property type="entry name" value="LTA_synthase"/>
    <property type="match status" value="1"/>
</dbReference>
<dbReference type="InterPro" id="IPR017850">
    <property type="entry name" value="Alkaline_phosphatase_core_sf"/>
</dbReference>
<feature type="transmembrane region" description="Helical" evidence="6">
    <location>
        <begin position="128"/>
        <end position="155"/>
    </location>
</feature>
<keyword evidence="4 6" id="KW-1133">Transmembrane helix</keyword>
<evidence type="ECO:0000313" key="8">
    <source>
        <dbReference type="EMBL" id="MFC0179729.1"/>
    </source>
</evidence>
<evidence type="ECO:0000256" key="2">
    <source>
        <dbReference type="ARBA" id="ARBA00022475"/>
    </source>
</evidence>
<dbReference type="RefSeq" id="WP_385876833.1">
    <property type="nucleotide sequence ID" value="NZ_JBHLXE010000071.1"/>
</dbReference>
<feature type="transmembrane region" description="Helical" evidence="6">
    <location>
        <begin position="91"/>
        <end position="108"/>
    </location>
</feature>
<dbReference type="GO" id="GO:0016740">
    <property type="term" value="F:transferase activity"/>
    <property type="evidence" value="ECO:0007669"/>
    <property type="project" value="UniProtKB-KW"/>
</dbReference>
<keyword evidence="5 6" id="KW-0472">Membrane</keyword>
<dbReference type="Proteomes" id="UP001589758">
    <property type="component" value="Unassembled WGS sequence"/>
</dbReference>
<gene>
    <name evidence="8" type="ORF">ACFFIT_06470</name>
</gene>
<evidence type="ECO:0000256" key="3">
    <source>
        <dbReference type="ARBA" id="ARBA00022692"/>
    </source>
</evidence>
<dbReference type="InterPro" id="IPR000917">
    <property type="entry name" value="Sulfatase_N"/>
</dbReference>
<comment type="caution">
    <text evidence="8">The sequence shown here is derived from an EMBL/GenBank/DDBJ whole genome shotgun (WGS) entry which is preliminary data.</text>
</comment>
<dbReference type="SUPFAM" id="SSF53649">
    <property type="entry name" value="Alkaline phosphatase-like"/>
    <property type="match status" value="1"/>
</dbReference>
<reference evidence="8 9" key="1">
    <citation type="submission" date="2024-09" db="EMBL/GenBank/DDBJ databases">
        <authorList>
            <person name="Sun Q."/>
            <person name="Mori K."/>
        </authorList>
    </citation>
    <scope>NUCLEOTIDE SEQUENCE [LARGE SCALE GENOMIC DNA]</scope>
    <source>
        <strain evidence="8 9">CCM 8545</strain>
    </source>
</reference>
<dbReference type="EC" id="2.7.8.-" evidence="8"/>
<sequence>MIKWINQSLCIFFASVITNLSLFVVLAFFTRLVMLFWLKDEDLIVDFSSVLPVFIMGLRFDLKIGVIFALLVALPLFYFTPTNRFIRIWQSTLWVVVLIVLVANYGYFSFYGSPFNALVFGLFDDDTFAIIQTLISDFPIIKMTIFIVLAVIFLMKINVLISSKLTQIFLNRLKKSIFAPIAYLCFFLCLGVMAKGTLAGVALQRQHMVVTNNSFLNNLVPNYLSSLYYALAAKKNEPKMSDTEVLVRQLGFSSVFEAADALGFKVTTEEELLNLLYTKSEFSSEQYEHLKMDRQKSNNVLSSKHAPKDLLFFLMESMGQEPFIYQNDAFDVLGELNRAKAFACHFDNFDAIQNGTFPSLEGILYHSPITPLTQGKYAYNTMPWSVAMRLKEAGYHTVFFTAGRASWRNLDQSLPNQGFDEVIDAGFILQNYPESYMDMWGVPDEFLFAAITDYRKNYQIAQKAAVEKVPLFIFVLTITNHPPYTLPLNEESPHLDLTYWLGDKSSPLLENNLKTFRYSANQLGKFVLNAKEDIMANRLVIAATGDHNARTFGLYTGLNRASLAHKVPFLVWANKENCGHQLHLPASHRDMFPTLFELLNVEMSYLKSGRNLFDDRFDGQNALALQFTGDVRNFQNQWSLLNTSSCELDCKNDPLISIESHSNCPQINHNETKICQQFIQQDLEARAHLALADWHIRYQLTQKE</sequence>
<name>A0ABV6C9S8_9GAMM</name>
<feature type="transmembrane region" description="Helical" evidence="6">
    <location>
        <begin position="12"/>
        <end position="38"/>
    </location>
</feature>
<evidence type="ECO:0000256" key="5">
    <source>
        <dbReference type="ARBA" id="ARBA00023136"/>
    </source>
</evidence>
<dbReference type="InterPro" id="IPR050448">
    <property type="entry name" value="OpgB/LTA_synthase_biosynth"/>
</dbReference>
<comment type="subcellular location">
    <subcellularLocation>
        <location evidence="1">Cell membrane</location>
        <topology evidence="1">Multi-pass membrane protein</topology>
    </subcellularLocation>
</comment>
<organism evidence="8 9">
    <name type="scientific">Thorsellia kenyensis</name>
    <dbReference type="NCBI Taxonomy" id="1549888"/>
    <lineage>
        <taxon>Bacteria</taxon>
        <taxon>Pseudomonadati</taxon>
        <taxon>Pseudomonadota</taxon>
        <taxon>Gammaproteobacteria</taxon>
        <taxon>Enterobacterales</taxon>
        <taxon>Thorselliaceae</taxon>
        <taxon>Thorsellia</taxon>
    </lineage>
</organism>
<dbReference type="PANTHER" id="PTHR47371:SF3">
    <property type="entry name" value="PHOSPHOGLYCEROL TRANSFERASE I"/>
    <property type="match status" value="1"/>
</dbReference>
<dbReference type="Pfam" id="PF00884">
    <property type="entry name" value="Sulfatase"/>
    <property type="match status" value="1"/>
</dbReference>
<feature type="transmembrane region" description="Helical" evidence="6">
    <location>
        <begin position="58"/>
        <end position="79"/>
    </location>
</feature>
<keyword evidence="8" id="KW-0808">Transferase</keyword>
<proteinExistence type="predicted"/>
<keyword evidence="3 6" id="KW-0812">Transmembrane</keyword>
<feature type="domain" description="Sulfatase N-terminal" evidence="7">
    <location>
        <begin position="309"/>
        <end position="601"/>
    </location>
</feature>
<protein>
    <submittedName>
        <fullName evidence="8">LTA synthase family protein</fullName>
        <ecNumber evidence="8">2.7.8.-</ecNumber>
    </submittedName>
</protein>
<evidence type="ECO:0000313" key="9">
    <source>
        <dbReference type="Proteomes" id="UP001589758"/>
    </source>
</evidence>
<evidence type="ECO:0000256" key="6">
    <source>
        <dbReference type="SAM" id="Phobius"/>
    </source>
</evidence>
<keyword evidence="9" id="KW-1185">Reference proteome</keyword>
<evidence type="ECO:0000259" key="7">
    <source>
        <dbReference type="Pfam" id="PF00884"/>
    </source>
</evidence>
<dbReference type="PANTHER" id="PTHR47371">
    <property type="entry name" value="LIPOTEICHOIC ACID SYNTHASE"/>
    <property type="match status" value="1"/>
</dbReference>
<keyword evidence="2" id="KW-1003">Cell membrane</keyword>
<dbReference type="Gene3D" id="3.40.720.10">
    <property type="entry name" value="Alkaline Phosphatase, subunit A"/>
    <property type="match status" value="1"/>
</dbReference>
<evidence type="ECO:0000256" key="1">
    <source>
        <dbReference type="ARBA" id="ARBA00004651"/>
    </source>
</evidence>
<dbReference type="EMBL" id="JBHLXE010000071">
    <property type="protein sequence ID" value="MFC0179729.1"/>
    <property type="molecule type" value="Genomic_DNA"/>
</dbReference>